<sequence length="194" mass="21054">MNNRLLLIVLGLIMLLGSPGTKAAENLVLVFGEKLGFFRKSIAVSDLHHLARSGEARDVLGTVIAYTGRQPQDLQDLLAADVHIPLLLGHRLLHSRVGEAVLNKASSIVYPLRAPQAGSQALRAGAILGLRLQPDGRHSITLLDFLDAYPSRELAVHIPRLLATLERIGELNEVVRYFADEPLQELREPGTGGG</sequence>
<protein>
    <submittedName>
        <fullName evidence="2">Alpha/beta hydrolase</fullName>
    </submittedName>
</protein>
<comment type="caution">
    <text evidence="2">The sequence shown here is derived from an EMBL/GenBank/DDBJ whole genome shotgun (WGS) entry which is preliminary data.</text>
</comment>
<accession>A0A524RQE2</accession>
<name>A0A524RQE2_9CHRO</name>
<dbReference type="GO" id="GO:0016787">
    <property type="term" value="F:hydrolase activity"/>
    <property type="evidence" value="ECO:0007669"/>
    <property type="project" value="UniProtKB-KW"/>
</dbReference>
<dbReference type="EMBL" id="SRMO01000032">
    <property type="protein sequence ID" value="TGG94662.1"/>
    <property type="molecule type" value="Genomic_DNA"/>
</dbReference>
<evidence type="ECO:0000313" key="2">
    <source>
        <dbReference type="EMBL" id="TGG94662.1"/>
    </source>
</evidence>
<feature type="domain" description="DUF1400" evidence="1">
    <location>
        <begin position="23"/>
        <end position="156"/>
    </location>
</feature>
<dbReference type="InterPro" id="IPR010802">
    <property type="entry name" value="DUF1400"/>
</dbReference>
<proteinExistence type="predicted"/>
<organism evidence="2 3">
    <name type="scientific">Aphanocapsa feldmannii 277cV</name>
    <dbReference type="NCBI Taxonomy" id="2507553"/>
    <lineage>
        <taxon>Bacteria</taxon>
        <taxon>Bacillati</taxon>
        <taxon>Cyanobacteriota</taxon>
        <taxon>Cyanophyceae</taxon>
        <taxon>Oscillatoriophycideae</taxon>
        <taxon>Chroococcales</taxon>
        <taxon>Microcystaceae</taxon>
        <taxon>Aphanocapsa</taxon>
    </lineage>
</organism>
<dbReference type="Proteomes" id="UP000317990">
    <property type="component" value="Unassembled WGS sequence"/>
</dbReference>
<evidence type="ECO:0000313" key="3">
    <source>
        <dbReference type="Proteomes" id="UP000317990"/>
    </source>
</evidence>
<gene>
    <name evidence="2" type="ORF">ERJ67_02000</name>
</gene>
<keyword evidence="2" id="KW-0378">Hydrolase</keyword>
<evidence type="ECO:0000259" key="1">
    <source>
        <dbReference type="Pfam" id="PF07176"/>
    </source>
</evidence>
<reference evidence="2 3" key="1">
    <citation type="journal article" date="2019" name="mSystems">
        <title>Life at home and on the roam: Genomic adaptions reflect the dual lifestyle of an intracellular, facultative symbiont.</title>
        <authorList>
            <person name="Burgsdorf I."/>
        </authorList>
    </citation>
    <scope>NUCLEOTIDE SEQUENCE [LARGE SCALE GENOMIC DNA]</scope>
    <source>
        <strain evidence="2">277cV</strain>
    </source>
</reference>
<dbReference type="AlphaFoldDB" id="A0A524RQE2"/>
<dbReference type="Pfam" id="PF07176">
    <property type="entry name" value="DUF1400"/>
    <property type="match status" value="1"/>
</dbReference>